<dbReference type="EMBL" id="CM011693">
    <property type="protein sequence ID" value="TMS05538.1"/>
    <property type="molecule type" value="Genomic_DNA"/>
</dbReference>
<reference evidence="1" key="1">
    <citation type="submission" date="2018-11" db="EMBL/GenBank/DDBJ databases">
        <title>The sequence and de novo assembly of Larimichthys crocea genome using PacBio and Hi-C technologies.</title>
        <authorList>
            <person name="Xu P."/>
            <person name="Chen B."/>
            <person name="Zhou Z."/>
            <person name="Ke Q."/>
            <person name="Wu Y."/>
            <person name="Bai H."/>
            <person name="Pu F."/>
        </authorList>
    </citation>
    <scope>NUCLEOTIDE SEQUENCE</scope>
    <source>
        <tissue evidence="1">Muscle</tissue>
    </source>
</reference>
<protein>
    <submittedName>
        <fullName evidence="1">Uncharacterized protein</fullName>
    </submittedName>
</protein>
<evidence type="ECO:0000313" key="2">
    <source>
        <dbReference type="Proteomes" id="UP000793456"/>
    </source>
</evidence>
<proteinExistence type="predicted"/>
<name>A0ACD3QEH2_LARCR</name>
<comment type="caution">
    <text evidence="1">The sequence shown here is derived from an EMBL/GenBank/DDBJ whole genome shotgun (WGS) entry which is preliminary data.</text>
</comment>
<dbReference type="Proteomes" id="UP000793456">
    <property type="component" value="Chromosome XX"/>
</dbReference>
<sequence>MPQRPKSILQVCDLTAQLDLQSTSHTLQTSVERVDTTSVVILWCLYIQAHTFFVTPPPSPSPSHAGTPYPLLSTPLHPGLIKIPLESGAKDEGKKDEEEGRMSPSAAAGAEDSKALVRRMLREVLVGREDPEGFFVMCLSALGHQETRSQFVSLIQPLSTANSSLHCTLTSIYREYFSKTEDDELELAMALSLLEMKDHRLSTPSQESRCRQTRDRADRRKNINLPQGEPWVKVSPPQTARETELEKSTHVYKYNTETLGTSQTVCVSTLSGSISKQDKFEQGYQKMDEGNLNQSEKPKHSKNRRQRRKGPCQQIVGLPCSPSAPPPVLLWFRRDLRLRDNPALICSLEFGAPVIPVFIWSPEEEEGPGNTVAMGGACKYWLHQALSCFCSSLERIGSHLVFLKANHEGNKVGSSLSTLKELIKETGARTVLANALYEPWLKERDDAVVSSLQKDGVEFRMFHSYCLRDPYSISTEGVGLRGIGSVSHFMSCCRQNPGSALGVPLDPPVSLPTPVPWPQGVPLDTLGLARMPCRKDGTTIDWAANIRKSWDFSEEGAHARLEAFLHDGVHRYDKESGRADAPNTSCLSPYLHFGQLSPRWLLWDAKGARCRCPKFQRKLAWRDLAYWQLTLFPDLPWDSIRPPYKALRWSTDRGHLKAWQQGQTGYPLVDAAMRQLWLTGWMNNYMRHVVASFLIAYLYLPWQEGYRWFQDTLVDADVAIDAMMWQNGGMCGLDHWNFVMHPVDAAMTCDPYGSYVRKWCPELASLPDELIHKPWKCPASMLRRAGVVFGQTYPERIVTDLEERRSQSLQDVALVRKEFRHYVDKRSGCDLVPLPPRLVSEALGLSHRDGDVVTAGTQFLLPVITRMEFKHQLEDPEADAASNPYNAVLKGYVSRKRDETIAFFNERDFTASVMYEGTQRKERLENDYRRMEGLSQLPAPRGRARRTPTANDRFSIVPGGAVTSLM</sequence>
<gene>
    <name evidence="1" type="ORF">E3U43_004788</name>
</gene>
<accession>A0ACD3QEH2</accession>
<evidence type="ECO:0000313" key="1">
    <source>
        <dbReference type="EMBL" id="TMS05538.1"/>
    </source>
</evidence>
<organism evidence="1 2">
    <name type="scientific">Larimichthys crocea</name>
    <name type="common">Large yellow croaker</name>
    <name type="synonym">Pseudosciaena crocea</name>
    <dbReference type="NCBI Taxonomy" id="215358"/>
    <lineage>
        <taxon>Eukaryota</taxon>
        <taxon>Metazoa</taxon>
        <taxon>Chordata</taxon>
        <taxon>Craniata</taxon>
        <taxon>Vertebrata</taxon>
        <taxon>Euteleostomi</taxon>
        <taxon>Actinopterygii</taxon>
        <taxon>Neopterygii</taxon>
        <taxon>Teleostei</taxon>
        <taxon>Neoteleostei</taxon>
        <taxon>Acanthomorphata</taxon>
        <taxon>Eupercaria</taxon>
        <taxon>Sciaenidae</taxon>
        <taxon>Larimichthys</taxon>
    </lineage>
</organism>
<keyword evidence="2" id="KW-1185">Reference proteome</keyword>